<name>A0A1G6IF71_9ACTN</name>
<evidence type="ECO:0000313" key="1">
    <source>
        <dbReference type="EMBL" id="SDC05033.1"/>
    </source>
</evidence>
<reference evidence="1 2" key="1">
    <citation type="submission" date="2016-06" db="EMBL/GenBank/DDBJ databases">
        <authorList>
            <person name="Olsen C.W."/>
            <person name="Carey S."/>
            <person name="Hinshaw L."/>
            <person name="Karasin A.I."/>
        </authorList>
    </citation>
    <scope>NUCLEOTIDE SEQUENCE [LARGE SCALE GENOMIC DNA]</scope>
    <source>
        <strain evidence="1 2">LZ-22</strain>
    </source>
</reference>
<proteinExistence type="predicted"/>
<keyword evidence="2" id="KW-1185">Reference proteome</keyword>
<dbReference type="RefSeq" id="WP_092613745.1">
    <property type="nucleotide sequence ID" value="NZ_FMYF01000016.1"/>
</dbReference>
<sequence>MPGDDWSDAGARILRSTAATTTVLESGAASTGALLPGSPGSEAVAGTKPLTAADIRPFDASERALWAVQRGVVAALGDDGRRLQEALPGAEEAGAFSLGVVEGVGDAVQDIVRDRVRLILSGITSVVDFYAFVYDISLWVELISAWTAPQGTGIEGVVDRIKQDHPALYEAMRNFRTLVRKFDELTASLTDTSQPGNFNWTRAQAYVADWLVDLPGVLGQLLRPSVDQLVADRGDPQAQGRTIGRVLARVIIEAVLLAMDLYALVRGAAHLASDVLRAVRESLSATELATAAARAEKAAPGIIATGKGTSGAAREAQQIYEELATEIRAYDRLKRKTGAFNSAVRDIAGLKVSDTGYIAMRLDAQHIVEATWFEKHAAEFKRVFGWEASGDMDAIALHTEWHIRSGEKLATNLNLLGAEKEVSLTKKLQDFLKARQTAPDGSVKPFANLTELFQAHADFYRDYSPRLSQRLDGWFAQRLAQIAAAGSPP</sequence>
<dbReference type="Proteomes" id="UP000199086">
    <property type="component" value="Unassembled WGS sequence"/>
</dbReference>
<dbReference type="STRING" id="1577474.GA0111570_11611"/>
<dbReference type="EMBL" id="FMYF01000016">
    <property type="protein sequence ID" value="SDC05033.1"/>
    <property type="molecule type" value="Genomic_DNA"/>
</dbReference>
<accession>A0A1G6IF71</accession>
<evidence type="ECO:0000313" key="2">
    <source>
        <dbReference type="Proteomes" id="UP000199086"/>
    </source>
</evidence>
<dbReference type="AlphaFoldDB" id="A0A1G6IF71"/>
<gene>
    <name evidence="1" type="ORF">GA0111570_11611</name>
</gene>
<protein>
    <submittedName>
        <fullName evidence="1">Uncharacterized protein</fullName>
    </submittedName>
</protein>
<organism evidence="1 2">
    <name type="scientific">Raineyella antarctica</name>
    <dbReference type="NCBI Taxonomy" id="1577474"/>
    <lineage>
        <taxon>Bacteria</taxon>
        <taxon>Bacillati</taxon>
        <taxon>Actinomycetota</taxon>
        <taxon>Actinomycetes</taxon>
        <taxon>Propionibacteriales</taxon>
        <taxon>Propionibacteriaceae</taxon>
        <taxon>Raineyella</taxon>
    </lineage>
</organism>
<dbReference type="OrthoDB" id="7567258at2"/>